<keyword evidence="3" id="KW-1185">Reference proteome</keyword>
<dbReference type="GO" id="GO:0035099">
    <property type="term" value="P:hemocyte migration"/>
    <property type="evidence" value="ECO:0007669"/>
    <property type="project" value="TreeGrafter"/>
</dbReference>
<dbReference type="InterPro" id="IPR029034">
    <property type="entry name" value="Cystine-knot_cytokine"/>
</dbReference>
<dbReference type="OrthoDB" id="6677701at2759"/>
<keyword evidence="1" id="KW-0732">Signal</keyword>
<dbReference type="PANTHER" id="PTHR21719:SF1">
    <property type="entry name" value="FI06402P-RELATED"/>
    <property type="match status" value="1"/>
</dbReference>
<organism evidence="2 3">
    <name type="scientific">Brassicogethes aeneus</name>
    <name type="common">Rape pollen beetle</name>
    <name type="synonym">Meligethes aeneus</name>
    <dbReference type="NCBI Taxonomy" id="1431903"/>
    <lineage>
        <taxon>Eukaryota</taxon>
        <taxon>Metazoa</taxon>
        <taxon>Ecdysozoa</taxon>
        <taxon>Arthropoda</taxon>
        <taxon>Hexapoda</taxon>
        <taxon>Insecta</taxon>
        <taxon>Pterygota</taxon>
        <taxon>Neoptera</taxon>
        <taxon>Endopterygota</taxon>
        <taxon>Coleoptera</taxon>
        <taxon>Polyphaga</taxon>
        <taxon>Cucujiformia</taxon>
        <taxon>Nitidulidae</taxon>
        <taxon>Meligethinae</taxon>
        <taxon>Brassicogethes</taxon>
    </lineage>
</organism>
<evidence type="ECO:0000313" key="2">
    <source>
        <dbReference type="EMBL" id="CAH0546353.1"/>
    </source>
</evidence>
<accession>A0A9P0FB15</accession>
<name>A0A9P0FB15_BRAAE</name>
<dbReference type="Proteomes" id="UP001154078">
    <property type="component" value="Chromosome 1"/>
</dbReference>
<dbReference type="AlphaFoldDB" id="A0A9P0FB15"/>
<proteinExistence type="predicted"/>
<dbReference type="Gene3D" id="2.10.90.10">
    <property type="entry name" value="Cystine-knot cytokines"/>
    <property type="match status" value="2"/>
</dbReference>
<dbReference type="EMBL" id="OV121132">
    <property type="protein sequence ID" value="CAH0546353.1"/>
    <property type="molecule type" value="Genomic_DNA"/>
</dbReference>
<dbReference type="SUPFAM" id="SSF57501">
    <property type="entry name" value="Cystine-knot cytokines"/>
    <property type="match status" value="2"/>
</dbReference>
<feature type="chain" id="PRO_5040203387" evidence="1">
    <location>
        <begin position="21"/>
        <end position="233"/>
    </location>
</feature>
<dbReference type="PANTHER" id="PTHR21719">
    <property type="entry name" value="FI06402P-RELATED"/>
    <property type="match status" value="1"/>
</dbReference>
<evidence type="ECO:0000313" key="3">
    <source>
        <dbReference type="Proteomes" id="UP001154078"/>
    </source>
</evidence>
<reference evidence="2" key="1">
    <citation type="submission" date="2021-12" db="EMBL/GenBank/DDBJ databases">
        <authorList>
            <person name="King R."/>
        </authorList>
    </citation>
    <scope>NUCLEOTIDE SEQUENCE</scope>
</reference>
<feature type="signal peptide" evidence="1">
    <location>
        <begin position="1"/>
        <end position="20"/>
    </location>
</feature>
<gene>
    <name evidence="2" type="ORF">MELIAE_LOCUS538</name>
</gene>
<evidence type="ECO:0000256" key="1">
    <source>
        <dbReference type="SAM" id="SignalP"/>
    </source>
</evidence>
<protein>
    <submittedName>
        <fullName evidence="2">Uncharacterized protein</fullName>
    </submittedName>
</protein>
<sequence length="233" mass="25912">MNTACLVLFALAILYSSCLCLPPGSYVEYKMHLKNLNQSKFKCGTPQPRLVNSLSILNKTNVNVLPKFTVLYKCECTGVCDLPGYSCRATVEDPVTLHFKVRNKYLIGQARNAKTCGCIMICLCLPPGSYVEYKIHIKNVSQFKCGTPQPRLVNSLSILNETNVNVLPKFTVLYKCECTGVCDLPGYSCRATDEDPVTLHFKVGNKFLIGKVRNATTCGCIEKIKRIGLYDCK</sequence>